<proteinExistence type="predicted"/>
<feature type="region of interest" description="Disordered" evidence="1">
    <location>
        <begin position="650"/>
        <end position="671"/>
    </location>
</feature>
<sequence>MTPQQRTAVRAVRLHADADGRIGPATDLATAECLAGQAAAGARVHLHTAAFTGPLTEWAHTLGRGAPGGVVLAADAPARPLADLLADRLTGCPAVVCGPDELAGALARVTGASPAPGASPYAARVLTPAQAGLAGVRARAGDTLADLELLARRATRPTEVALRPVSAGDGTWAPEGDLVAGLGGLADRLARARLVPRPRLSPAELTPAAAEALAAAGITRATLAATARAGEEHRLRAAFSAASAAGLTCAVEFTVPGVGGESGRRPDALGAAAEQVARLLRACPDAVPDASAALLAGLPTLAAFAGVPPHAAAAAELRRHRRTLRAFAHRALVGGYGATAISAGAHDLWWEHSEPVAAHAGWAADVVAAGGTVLTPAEGAGTVAHAPAVPADAAGPVRGYAEADPREPGPGVLLIRTEADRDALLADADAARRRGALPARLFDPAPMLAGLCRLGREGCPAERGRRLYVDPRGRVRGGPHGPVLGKVGEPLEELRAALRERPTTGCACRPPGWEPTSPRPWLDRVLDAARSVAALRAADARGEHPAPAPTRSGGDGTLAVSGLGGALGHTAAPAPRWPAGLVLLRDGGAHLLHHGPSGTWASLPAPLAVLVEVHLDLGAAAADHLARHHAMSAEAAAAALERAAAALARLTPSPTHATTPDTSSTDGGDQP</sequence>
<evidence type="ECO:0000256" key="1">
    <source>
        <dbReference type="SAM" id="MobiDB-lite"/>
    </source>
</evidence>
<feature type="region of interest" description="Disordered" evidence="1">
    <location>
        <begin position="537"/>
        <end position="559"/>
    </location>
</feature>
<reference evidence="3" key="1">
    <citation type="journal article" date="2019" name="Int. J. Syst. Evol. Microbiol.">
        <title>The Global Catalogue of Microorganisms (GCM) 10K type strain sequencing project: providing services to taxonomists for standard genome sequencing and annotation.</title>
        <authorList>
            <consortium name="The Broad Institute Genomics Platform"/>
            <consortium name="The Broad Institute Genome Sequencing Center for Infectious Disease"/>
            <person name="Wu L."/>
            <person name="Ma J."/>
        </authorList>
    </citation>
    <scope>NUCLEOTIDE SEQUENCE [LARGE SCALE GENOMIC DNA]</scope>
    <source>
        <strain evidence="3">JCM 18123</strain>
    </source>
</reference>
<evidence type="ECO:0000313" key="3">
    <source>
        <dbReference type="Proteomes" id="UP001499993"/>
    </source>
</evidence>
<dbReference type="EMBL" id="BAABIK010000034">
    <property type="protein sequence ID" value="GAA4955028.1"/>
    <property type="molecule type" value="Genomic_DNA"/>
</dbReference>
<keyword evidence="3" id="KW-1185">Reference proteome</keyword>
<protein>
    <submittedName>
        <fullName evidence="2">Uncharacterized protein</fullName>
    </submittedName>
</protein>
<evidence type="ECO:0000313" key="2">
    <source>
        <dbReference type="EMBL" id="GAA4955028.1"/>
    </source>
</evidence>
<comment type="caution">
    <text evidence="2">The sequence shown here is derived from an EMBL/GenBank/DDBJ whole genome shotgun (WGS) entry which is preliminary data.</text>
</comment>
<dbReference type="Proteomes" id="UP001499993">
    <property type="component" value="Unassembled WGS sequence"/>
</dbReference>
<dbReference type="RefSeq" id="WP_345558807.1">
    <property type="nucleotide sequence ID" value="NZ_BAABIK010000034.1"/>
</dbReference>
<feature type="compositionally biased region" description="Low complexity" evidence="1">
    <location>
        <begin position="658"/>
        <end position="671"/>
    </location>
</feature>
<accession>A0ABP9GWR2</accession>
<gene>
    <name evidence="2" type="ORF">GCM10023224_45680</name>
</gene>
<name>A0ABP9GWR2_9ACTN</name>
<organism evidence="2 3">
    <name type="scientific">Streptomonospora halophila</name>
    <dbReference type="NCBI Taxonomy" id="427369"/>
    <lineage>
        <taxon>Bacteria</taxon>
        <taxon>Bacillati</taxon>
        <taxon>Actinomycetota</taxon>
        <taxon>Actinomycetes</taxon>
        <taxon>Streptosporangiales</taxon>
        <taxon>Nocardiopsidaceae</taxon>
        <taxon>Streptomonospora</taxon>
    </lineage>
</organism>